<dbReference type="InterPro" id="IPR006612">
    <property type="entry name" value="THAP_Znf"/>
</dbReference>
<evidence type="ECO:0000256" key="5">
    <source>
        <dbReference type="PROSITE-ProRule" id="PRU00309"/>
    </source>
</evidence>
<dbReference type="PROSITE" id="PS50950">
    <property type="entry name" value="ZF_THAP"/>
    <property type="match status" value="1"/>
</dbReference>
<accession>A0AAQ4D495</accession>
<organism evidence="7 8">
    <name type="scientific">Amblyomma americanum</name>
    <name type="common">Lone star tick</name>
    <dbReference type="NCBI Taxonomy" id="6943"/>
    <lineage>
        <taxon>Eukaryota</taxon>
        <taxon>Metazoa</taxon>
        <taxon>Ecdysozoa</taxon>
        <taxon>Arthropoda</taxon>
        <taxon>Chelicerata</taxon>
        <taxon>Arachnida</taxon>
        <taxon>Acari</taxon>
        <taxon>Parasitiformes</taxon>
        <taxon>Ixodida</taxon>
        <taxon>Ixodoidea</taxon>
        <taxon>Ixodidae</taxon>
        <taxon>Amblyomminae</taxon>
        <taxon>Amblyomma</taxon>
    </lineage>
</organism>
<dbReference type="EMBL" id="JARKHS020035385">
    <property type="protein sequence ID" value="KAK8757285.1"/>
    <property type="molecule type" value="Genomic_DNA"/>
</dbReference>
<keyword evidence="1" id="KW-0479">Metal-binding</keyword>
<dbReference type="SUPFAM" id="SSF57716">
    <property type="entry name" value="Glucocorticoid receptor-like (DNA-binding domain)"/>
    <property type="match status" value="1"/>
</dbReference>
<keyword evidence="8" id="KW-1185">Reference proteome</keyword>
<dbReference type="GO" id="GO:0008270">
    <property type="term" value="F:zinc ion binding"/>
    <property type="evidence" value="ECO:0007669"/>
    <property type="project" value="UniProtKB-KW"/>
</dbReference>
<evidence type="ECO:0000256" key="1">
    <source>
        <dbReference type="ARBA" id="ARBA00022723"/>
    </source>
</evidence>
<evidence type="ECO:0000313" key="7">
    <source>
        <dbReference type="EMBL" id="KAK8757285.1"/>
    </source>
</evidence>
<dbReference type="AlphaFoldDB" id="A0AAQ4D495"/>
<comment type="caution">
    <text evidence="7">The sequence shown here is derived from an EMBL/GenBank/DDBJ whole genome shotgun (WGS) entry which is preliminary data.</text>
</comment>
<dbReference type="SMART" id="SM00692">
    <property type="entry name" value="DM3"/>
    <property type="match status" value="1"/>
</dbReference>
<evidence type="ECO:0000259" key="6">
    <source>
        <dbReference type="PROSITE" id="PS50950"/>
    </source>
</evidence>
<protein>
    <recommendedName>
        <fullName evidence="6">THAP-type domain-containing protein</fullName>
    </recommendedName>
</protein>
<keyword evidence="2 5" id="KW-0863">Zinc-finger</keyword>
<dbReference type="SMART" id="SM00980">
    <property type="entry name" value="THAP"/>
    <property type="match status" value="1"/>
</dbReference>
<dbReference type="Proteomes" id="UP001321473">
    <property type="component" value="Unassembled WGS sequence"/>
</dbReference>
<gene>
    <name evidence="7" type="ORF">V5799_000017</name>
</gene>
<evidence type="ECO:0000256" key="3">
    <source>
        <dbReference type="ARBA" id="ARBA00022833"/>
    </source>
</evidence>
<dbReference type="PANTHER" id="PTHR46927:SF3">
    <property type="entry name" value="THAP-TYPE DOMAIN-CONTAINING PROTEIN"/>
    <property type="match status" value="1"/>
</dbReference>
<dbReference type="GO" id="GO:0003677">
    <property type="term" value="F:DNA binding"/>
    <property type="evidence" value="ECO:0007669"/>
    <property type="project" value="UniProtKB-UniRule"/>
</dbReference>
<proteinExistence type="predicted"/>
<keyword evidence="4 5" id="KW-0238">DNA-binding</keyword>
<evidence type="ECO:0000256" key="4">
    <source>
        <dbReference type="ARBA" id="ARBA00023125"/>
    </source>
</evidence>
<dbReference type="Pfam" id="PF05485">
    <property type="entry name" value="THAP"/>
    <property type="match status" value="1"/>
</dbReference>
<dbReference type="InterPro" id="IPR052224">
    <property type="entry name" value="THAP_domain_protein"/>
</dbReference>
<feature type="domain" description="THAP-type" evidence="6">
    <location>
        <begin position="1"/>
        <end position="92"/>
    </location>
</feature>
<dbReference type="PANTHER" id="PTHR46927">
    <property type="entry name" value="AGAP005574-PA"/>
    <property type="match status" value="1"/>
</dbReference>
<keyword evidence="3" id="KW-0862">Zinc</keyword>
<evidence type="ECO:0000313" key="8">
    <source>
        <dbReference type="Proteomes" id="UP001321473"/>
    </source>
</evidence>
<name>A0AAQ4D495_AMBAM</name>
<reference evidence="7 8" key="1">
    <citation type="journal article" date="2023" name="Arcadia Sci">
        <title>De novo assembly of a long-read Amblyomma americanum tick genome.</title>
        <authorList>
            <person name="Chou S."/>
            <person name="Poskanzer K.E."/>
            <person name="Rollins M."/>
            <person name="Thuy-Boun P.S."/>
        </authorList>
    </citation>
    <scope>NUCLEOTIDE SEQUENCE [LARGE SCALE GENOMIC DNA]</scope>
    <source>
        <strain evidence="7">F_SG_1</strain>
        <tissue evidence="7">Salivary glands</tissue>
    </source>
</reference>
<evidence type="ECO:0000256" key="2">
    <source>
        <dbReference type="ARBA" id="ARBA00022771"/>
    </source>
</evidence>
<sequence length="438" mass="48263">MSCGVPGYNSGRAKGRDKFFLFVLPLDQELLKQWERNILNLGRPLRRKDLVCARHFEKHFLNDRYFSEIGGNVLLDVKKVPRLRKGAVPTIFHGSNGAHVKDAKPQASHEQTSRTVDQLPLVFEPQVDSTAESCIKLEVDTCSEELIHYVGEKDEVEGFLGPSSVPTSESTLCERVGTYNGELDVRIKVESDDQHCPNAGADCAAVQSPHNKGGTYSVQHGCPIKAEVEEQCMDMQNPDALMCEKCVVEHRQEVEQSEQKMEEQACGMDTACTVPQMTTATNSIVPRTAVMTAIFIIPDAATSTARVIPQTAINTSSVLVEHLVRHPEVRAPSGDRVIYCAMGVSSNGTTPVVTKFISVTECCKGKPLEVFIMNRSLEDALEAAGQPSTIKGFARLVELVDAIPICRGGPTRQKYPDVLPERAQLDCLDVWRHDKCSL</sequence>